<evidence type="ECO:0000256" key="4">
    <source>
        <dbReference type="ARBA" id="ARBA00023136"/>
    </source>
</evidence>
<accession>A0A816W1D2</accession>
<evidence type="ECO:0000256" key="2">
    <source>
        <dbReference type="ARBA" id="ARBA00022692"/>
    </source>
</evidence>
<feature type="compositionally biased region" description="Basic and acidic residues" evidence="5">
    <location>
        <begin position="243"/>
        <end position="266"/>
    </location>
</feature>
<feature type="region of interest" description="Disordered" evidence="5">
    <location>
        <begin position="225"/>
        <end position="294"/>
    </location>
</feature>
<gene>
    <name evidence="8" type="ORF">DARMORV10_A03P39250.1</name>
</gene>
<comment type="subcellular location">
    <subcellularLocation>
        <location evidence="1">Membrane</location>
        <topology evidence="1">Multi-pass membrane protein</topology>
    </subcellularLocation>
</comment>
<evidence type="ECO:0000259" key="7">
    <source>
        <dbReference type="Pfam" id="PF03124"/>
    </source>
</evidence>
<dbReference type="InterPro" id="IPR012348">
    <property type="entry name" value="RNR-like"/>
</dbReference>
<dbReference type="InterPro" id="IPR004342">
    <property type="entry name" value="EXS_C"/>
</dbReference>
<dbReference type="Proteomes" id="UP001295469">
    <property type="component" value="Chromosome A03"/>
</dbReference>
<dbReference type="InterPro" id="IPR000358">
    <property type="entry name" value="RNR_small_fam"/>
</dbReference>
<dbReference type="EMBL" id="HG994357">
    <property type="protein sequence ID" value="CAF2127685.1"/>
    <property type="molecule type" value="Genomic_DNA"/>
</dbReference>
<evidence type="ECO:0000256" key="6">
    <source>
        <dbReference type="SAM" id="Phobius"/>
    </source>
</evidence>
<sequence length="323" mass="36813">MRTKLTEEHVKSTVCDAVEIEREFVCDALPCALVWMTRELMSQYIEFVVDRLLGALGYGKVYGVANPFDWMELILLQGKTNFFEKRVGDYQKASIGWESVMKMGQDTRELFFYETFIYYNPLLLITMMVWLWGVNLWVFSRTGVDYAAIFYLGPDHHSHKEIWKVLQFLSYLPSLSNDFLKNLRVSQCARWMTTTILTSMTAYLYLHVLGCFSTSAEEVVAATESAPAPVGVTEQSEAPVEGTSKEVVVEEAEKKDEETEKKPEEPKVEEEEDKTETPVIVEEAKTEEKEEVTETLAVVEEEKKAEAEEVVAAGEVAAEKTEE</sequence>
<reference evidence="8" key="1">
    <citation type="submission" date="2021-01" db="EMBL/GenBank/DDBJ databases">
        <authorList>
            <consortium name="Genoscope - CEA"/>
            <person name="William W."/>
        </authorList>
    </citation>
    <scope>NUCLEOTIDE SEQUENCE</scope>
</reference>
<keyword evidence="2 6" id="KW-0812">Transmembrane</keyword>
<dbReference type="Pfam" id="PF00268">
    <property type="entry name" value="Ribonuc_red_sm"/>
    <property type="match status" value="1"/>
</dbReference>
<dbReference type="PANTHER" id="PTHR23409:SF18">
    <property type="entry name" value="RIBONUCLEOSIDE-DIPHOSPHATE REDUCTASE SUBUNIT M2"/>
    <property type="match status" value="1"/>
</dbReference>
<dbReference type="GO" id="GO:0016020">
    <property type="term" value="C:membrane"/>
    <property type="evidence" value="ECO:0007669"/>
    <property type="project" value="UniProtKB-SubCell"/>
</dbReference>
<dbReference type="AlphaFoldDB" id="A0A816W1D2"/>
<dbReference type="Gene3D" id="1.10.620.20">
    <property type="entry name" value="Ribonucleotide Reductase, subunit A"/>
    <property type="match status" value="1"/>
</dbReference>
<feature type="transmembrane region" description="Helical" evidence="6">
    <location>
        <begin position="110"/>
        <end position="132"/>
    </location>
</feature>
<protein>
    <submittedName>
        <fullName evidence="8">(rape) hypothetical protein</fullName>
    </submittedName>
</protein>
<dbReference type="GO" id="GO:0009263">
    <property type="term" value="P:deoxyribonucleotide biosynthetic process"/>
    <property type="evidence" value="ECO:0007669"/>
    <property type="project" value="InterPro"/>
</dbReference>
<dbReference type="SUPFAM" id="SSF47240">
    <property type="entry name" value="Ferritin-like"/>
    <property type="match status" value="1"/>
</dbReference>
<keyword evidence="4 6" id="KW-0472">Membrane</keyword>
<evidence type="ECO:0000256" key="3">
    <source>
        <dbReference type="ARBA" id="ARBA00022989"/>
    </source>
</evidence>
<evidence type="ECO:0000256" key="1">
    <source>
        <dbReference type="ARBA" id="ARBA00004141"/>
    </source>
</evidence>
<proteinExistence type="predicted"/>
<dbReference type="Pfam" id="PF03124">
    <property type="entry name" value="EXS"/>
    <property type="match status" value="1"/>
</dbReference>
<evidence type="ECO:0000313" key="8">
    <source>
        <dbReference type="EMBL" id="CAF2127685.1"/>
    </source>
</evidence>
<keyword evidence="3 6" id="KW-1133">Transmembrane helix</keyword>
<name>A0A816W1D2_BRANA</name>
<dbReference type="PANTHER" id="PTHR23409">
    <property type="entry name" value="RIBONUCLEOSIDE-DIPHOSPHATE REDUCTASE SMALL CHAIN"/>
    <property type="match status" value="1"/>
</dbReference>
<dbReference type="GO" id="GO:0016491">
    <property type="term" value="F:oxidoreductase activity"/>
    <property type="evidence" value="ECO:0007669"/>
    <property type="project" value="InterPro"/>
</dbReference>
<organism evidence="8">
    <name type="scientific">Brassica napus</name>
    <name type="common">Rape</name>
    <dbReference type="NCBI Taxonomy" id="3708"/>
    <lineage>
        <taxon>Eukaryota</taxon>
        <taxon>Viridiplantae</taxon>
        <taxon>Streptophyta</taxon>
        <taxon>Embryophyta</taxon>
        <taxon>Tracheophyta</taxon>
        <taxon>Spermatophyta</taxon>
        <taxon>Magnoliopsida</taxon>
        <taxon>eudicotyledons</taxon>
        <taxon>Gunneridae</taxon>
        <taxon>Pentapetalae</taxon>
        <taxon>rosids</taxon>
        <taxon>malvids</taxon>
        <taxon>Brassicales</taxon>
        <taxon>Brassicaceae</taxon>
        <taxon>Brassiceae</taxon>
        <taxon>Brassica</taxon>
    </lineage>
</organism>
<evidence type="ECO:0000256" key="5">
    <source>
        <dbReference type="SAM" id="MobiDB-lite"/>
    </source>
</evidence>
<dbReference type="InterPro" id="IPR009078">
    <property type="entry name" value="Ferritin-like_SF"/>
</dbReference>
<feature type="domain" description="EXS" evidence="7">
    <location>
        <begin position="116"/>
        <end position="204"/>
    </location>
</feature>